<dbReference type="InterPro" id="IPR055123">
    <property type="entry name" value="SpnB-like_Rossmann"/>
</dbReference>
<evidence type="ECO:0000313" key="9">
    <source>
        <dbReference type="Proteomes" id="UP000634229"/>
    </source>
</evidence>
<evidence type="ECO:0000313" key="8">
    <source>
        <dbReference type="EMBL" id="MBL1102853.1"/>
    </source>
</evidence>
<dbReference type="Gene3D" id="3.40.50.720">
    <property type="entry name" value="NAD(P)-binding Rossmann-like Domain"/>
    <property type="match status" value="1"/>
</dbReference>
<evidence type="ECO:0000259" key="6">
    <source>
        <dbReference type="PROSITE" id="PS50075"/>
    </source>
</evidence>
<proteinExistence type="predicted"/>
<dbReference type="Gene3D" id="3.30.70.3290">
    <property type="match status" value="1"/>
</dbReference>
<dbReference type="InterPro" id="IPR036291">
    <property type="entry name" value="NAD(P)-bd_dom_sf"/>
</dbReference>
<dbReference type="InterPro" id="IPR014030">
    <property type="entry name" value="Ketoacyl_synth_N"/>
</dbReference>
<keyword evidence="4" id="KW-0511">Multifunctional enzyme</keyword>
<dbReference type="EMBL" id="JAERRF010000097">
    <property type="protein sequence ID" value="MBL1102853.1"/>
    <property type="molecule type" value="Genomic_DNA"/>
</dbReference>
<protein>
    <submittedName>
        <fullName evidence="8">SDR family NAD(P)-dependent oxidoreductase</fullName>
    </submittedName>
</protein>
<dbReference type="PROSITE" id="PS52019">
    <property type="entry name" value="PKS_MFAS_DH"/>
    <property type="match status" value="1"/>
</dbReference>
<accession>A0ABS1NS56</accession>
<feature type="active site" description="Proton acceptor; for dehydratase activity" evidence="5">
    <location>
        <position position="94"/>
    </location>
</feature>
<gene>
    <name evidence="8" type="ORF">JK363_41075</name>
</gene>
<name>A0ABS1NS56_9ACTN</name>
<feature type="domain" description="Carrier" evidence="6">
    <location>
        <begin position="820"/>
        <end position="895"/>
    </location>
</feature>
<dbReference type="PROSITE" id="PS50075">
    <property type="entry name" value="CARRIER"/>
    <property type="match status" value="1"/>
</dbReference>
<sequence>MLTAVAELFVFGTVVDWGSVFAGCGARPVELPTYAFQRERFWMRASRAAADASSLGLGAARHPLLGASLAVAGSDAMLLTSRLSTQSCPYFVDHVVAGSVLLPGTAFVELAVQAGDRAGCGRVEELTLQAPLVLPEQGAVQVQISIDSAEDGRRELRIYSRAEEADEEQPWTLHATGTLTAGREAVHWDLRAWPPADAERVSIEGLYERLSAAGLDYGPAFRGLHEVWKQGENLFVEAILPEHTAADASGFGLHPALLDTVLHALALQEPYVEGAQLPFSWSGVSLSAVGASAVRVQLTPRGAGKIGLRVADVVGDPVAEIDSLVLRTVQAADLAAADSTSAGNLFRLEWTPVPSSAGSDVSALGGVWVGLGEPGEWRESGVPVVATYPDLGGLVAALDGGVDVPEVVLLQVCRGVGAGVTEAVDVVLGVVREWLGESRLAGSRLVVVTSGAVVEAEDVAGAGVWGLLRSAMSEHPDRFVLADVDGERASYEALAASLAGAAGAGEGQLAVRGGQVLLPRLARISGPGDAAPAWRTHGTVLVTGGTGGLGAVVARHLVEQHGVRDLLLLSRRGIDAPGAAALEEELTGLGARVTVAACDVSDREAVTGVLDAIPADVPLRGVVHAAGVLDDGLVSDLTSERLGRVLAAKAESAVHLHELTRDRELDAFVLFSSFAGVVGNAGQAAYAAANAVLDGLAVSRRAQGLPAVSLAWGMWEHAEGMGSRLSDADVARLRRQGFPPLPTDDALALLDTALHINEPVALPIAINTTSLARYRDSLPGVLRSVVPAVRRRRVAGQGGADGGSALARKLRGLPVAEQERVVVEVVRSQVAAVLGHASATAVDPVRAFKDLGFDSLTAVELRNQLNAVTGLRLPATLLFDHPSVGALAGFLREQLLGADGSGVSREAGSAVAGRAVGAFDEPIAIVGMGCRYPGGVGSPEALWGLVESGGDGISFFPGDRGWDVEGLFDPDG</sequence>
<dbReference type="RefSeq" id="WP_201883434.1">
    <property type="nucleotide sequence ID" value="NZ_JAERRF010000097.1"/>
</dbReference>
<dbReference type="InterPro" id="IPR013968">
    <property type="entry name" value="PKS_KR"/>
</dbReference>
<dbReference type="PROSITE" id="PS00012">
    <property type="entry name" value="PHOSPHOPANTETHEINE"/>
    <property type="match status" value="1"/>
</dbReference>
<dbReference type="SUPFAM" id="SSF53901">
    <property type="entry name" value="Thiolase-like"/>
    <property type="match status" value="1"/>
</dbReference>
<dbReference type="PANTHER" id="PTHR43775:SF51">
    <property type="entry name" value="INACTIVE PHENOLPHTHIOCEROL SYNTHESIS POLYKETIDE SYNTHASE TYPE I PKS1-RELATED"/>
    <property type="match status" value="1"/>
</dbReference>
<dbReference type="Gene3D" id="3.10.129.110">
    <property type="entry name" value="Polyketide synthase dehydratase"/>
    <property type="match status" value="1"/>
</dbReference>
<dbReference type="Proteomes" id="UP000634229">
    <property type="component" value="Unassembled WGS sequence"/>
</dbReference>
<feature type="non-terminal residue" evidence="8">
    <location>
        <position position="972"/>
    </location>
</feature>
<dbReference type="InterPro" id="IPR049552">
    <property type="entry name" value="PKS_DH_N"/>
</dbReference>
<dbReference type="Pfam" id="PF00109">
    <property type="entry name" value="ketoacyl-synt"/>
    <property type="match status" value="1"/>
</dbReference>
<dbReference type="InterPro" id="IPR006162">
    <property type="entry name" value="Ppantetheine_attach_site"/>
</dbReference>
<evidence type="ECO:0000256" key="4">
    <source>
        <dbReference type="ARBA" id="ARBA00023268"/>
    </source>
</evidence>
<dbReference type="Pfam" id="PF00550">
    <property type="entry name" value="PP-binding"/>
    <property type="match status" value="1"/>
</dbReference>
<dbReference type="Gene3D" id="3.40.47.10">
    <property type="match status" value="1"/>
</dbReference>
<keyword evidence="2" id="KW-0597">Phosphoprotein</keyword>
<comment type="caution">
    <text evidence="8">The sequence shown here is derived from an EMBL/GenBank/DDBJ whole genome shotgun (WGS) entry which is preliminary data.</text>
</comment>
<dbReference type="SMART" id="SM00822">
    <property type="entry name" value="PKS_KR"/>
    <property type="match status" value="1"/>
</dbReference>
<dbReference type="Pfam" id="PF22953">
    <property type="entry name" value="SpnB_Rossmann"/>
    <property type="match status" value="1"/>
</dbReference>
<dbReference type="Pfam" id="PF21089">
    <property type="entry name" value="PKS_DH_N"/>
    <property type="match status" value="1"/>
</dbReference>
<dbReference type="Gene3D" id="1.10.1200.10">
    <property type="entry name" value="ACP-like"/>
    <property type="match status" value="1"/>
</dbReference>
<keyword evidence="9" id="KW-1185">Reference proteome</keyword>
<dbReference type="InterPro" id="IPR049900">
    <property type="entry name" value="PKS_mFAS_DH"/>
</dbReference>
<dbReference type="InterPro" id="IPR049551">
    <property type="entry name" value="PKS_DH_C"/>
</dbReference>
<dbReference type="Pfam" id="PF14765">
    <property type="entry name" value="PS-DH"/>
    <property type="match status" value="1"/>
</dbReference>
<dbReference type="InterPro" id="IPR057326">
    <property type="entry name" value="KR_dom"/>
</dbReference>
<dbReference type="SUPFAM" id="SSF51735">
    <property type="entry name" value="NAD(P)-binding Rossmann-fold domains"/>
    <property type="match status" value="2"/>
</dbReference>
<dbReference type="InterPro" id="IPR050091">
    <property type="entry name" value="PKS_NRPS_Biosynth_Enz"/>
</dbReference>
<evidence type="ECO:0000256" key="2">
    <source>
        <dbReference type="ARBA" id="ARBA00022553"/>
    </source>
</evidence>
<evidence type="ECO:0000256" key="1">
    <source>
        <dbReference type="ARBA" id="ARBA00022450"/>
    </source>
</evidence>
<dbReference type="SUPFAM" id="SSF47336">
    <property type="entry name" value="ACP-like"/>
    <property type="match status" value="1"/>
</dbReference>
<feature type="region of interest" description="N-terminal hotdog fold" evidence="5">
    <location>
        <begin position="62"/>
        <end position="186"/>
    </location>
</feature>
<dbReference type="SMART" id="SM01294">
    <property type="entry name" value="PKS_PP_betabranch"/>
    <property type="match status" value="1"/>
</dbReference>
<dbReference type="InterPro" id="IPR020806">
    <property type="entry name" value="PKS_PP-bd"/>
</dbReference>
<dbReference type="InterPro" id="IPR036736">
    <property type="entry name" value="ACP-like_sf"/>
</dbReference>
<feature type="region of interest" description="C-terminal hotdog fold" evidence="5">
    <location>
        <begin position="198"/>
        <end position="335"/>
    </location>
</feature>
<feature type="active site" description="Proton donor; for dehydratase activity" evidence="5">
    <location>
        <position position="259"/>
    </location>
</feature>
<reference evidence="8 9" key="1">
    <citation type="submission" date="2021-01" db="EMBL/GenBank/DDBJ databases">
        <title>WGS of actinomycetes isolated from Thailand.</title>
        <authorList>
            <person name="Thawai C."/>
        </authorList>
    </citation>
    <scope>NUCLEOTIDE SEQUENCE [LARGE SCALE GENOMIC DNA]</scope>
    <source>
        <strain evidence="8 9">CA1R205</strain>
    </source>
</reference>
<dbReference type="PANTHER" id="PTHR43775">
    <property type="entry name" value="FATTY ACID SYNTHASE"/>
    <property type="match status" value="1"/>
</dbReference>
<evidence type="ECO:0000256" key="5">
    <source>
        <dbReference type="PROSITE-ProRule" id="PRU01363"/>
    </source>
</evidence>
<organism evidence="8 9">
    <name type="scientific">Streptomyces coffeae</name>
    <dbReference type="NCBI Taxonomy" id="621382"/>
    <lineage>
        <taxon>Bacteria</taxon>
        <taxon>Bacillati</taxon>
        <taxon>Actinomycetota</taxon>
        <taxon>Actinomycetes</taxon>
        <taxon>Kitasatosporales</taxon>
        <taxon>Streptomycetaceae</taxon>
        <taxon>Streptomyces</taxon>
    </lineage>
</organism>
<dbReference type="SMART" id="SM00826">
    <property type="entry name" value="PKS_DH"/>
    <property type="match status" value="1"/>
</dbReference>
<dbReference type="CDD" id="cd08956">
    <property type="entry name" value="KR_3_FAS_SDR_x"/>
    <property type="match status" value="1"/>
</dbReference>
<dbReference type="SMART" id="SM00823">
    <property type="entry name" value="PKS_PP"/>
    <property type="match status" value="1"/>
</dbReference>
<feature type="domain" description="PKS/mFAS DH" evidence="7">
    <location>
        <begin position="62"/>
        <end position="335"/>
    </location>
</feature>
<evidence type="ECO:0000256" key="3">
    <source>
        <dbReference type="ARBA" id="ARBA00022679"/>
    </source>
</evidence>
<keyword evidence="3" id="KW-0808">Transferase</keyword>
<evidence type="ECO:0000259" key="7">
    <source>
        <dbReference type="PROSITE" id="PS52019"/>
    </source>
</evidence>
<keyword evidence="1" id="KW-0596">Phosphopantetheine</keyword>
<dbReference type="InterPro" id="IPR009081">
    <property type="entry name" value="PP-bd_ACP"/>
</dbReference>
<dbReference type="InterPro" id="IPR016039">
    <property type="entry name" value="Thiolase-like"/>
</dbReference>
<dbReference type="InterPro" id="IPR042104">
    <property type="entry name" value="PKS_dehydratase_sf"/>
</dbReference>
<dbReference type="InterPro" id="IPR020807">
    <property type="entry name" value="PKS_DH"/>
</dbReference>
<dbReference type="Pfam" id="PF08659">
    <property type="entry name" value="KR"/>
    <property type="match status" value="1"/>
</dbReference>